<dbReference type="InterPro" id="IPR023198">
    <property type="entry name" value="PGP-like_dom2"/>
</dbReference>
<accession>A0A1Z2XVA2</accession>
<dbReference type="Pfam" id="PF13419">
    <property type="entry name" value="HAD_2"/>
    <property type="match status" value="1"/>
</dbReference>
<dbReference type="InterPro" id="IPR036412">
    <property type="entry name" value="HAD-like_sf"/>
</dbReference>
<gene>
    <name evidence="1" type="ORF">ADH66_17995</name>
    <name evidence="2" type="ORF">I5Q82_08405</name>
</gene>
<dbReference type="InterPro" id="IPR041492">
    <property type="entry name" value="HAD_2"/>
</dbReference>
<dbReference type="SFLD" id="SFLDG01129">
    <property type="entry name" value="C1.5:_HAD__Beta-PGM__Phosphata"/>
    <property type="match status" value="1"/>
</dbReference>
<dbReference type="InterPro" id="IPR050155">
    <property type="entry name" value="HAD-like_hydrolase_sf"/>
</dbReference>
<dbReference type="GO" id="GO:0006281">
    <property type="term" value="P:DNA repair"/>
    <property type="evidence" value="ECO:0007669"/>
    <property type="project" value="TreeGrafter"/>
</dbReference>
<dbReference type="GO" id="GO:0008967">
    <property type="term" value="F:phosphoglycolate phosphatase activity"/>
    <property type="evidence" value="ECO:0007669"/>
    <property type="project" value="TreeGrafter"/>
</dbReference>
<organism evidence="2 4">
    <name type="scientific">Acutalibacter muris</name>
    <dbReference type="NCBI Taxonomy" id="1796620"/>
    <lineage>
        <taxon>Bacteria</taxon>
        <taxon>Bacillati</taxon>
        <taxon>Bacillota</taxon>
        <taxon>Clostridia</taxon>
        <taxon>Eubacteriales</taxon>
        <taxon>Acutalibacteraceae</taxon>
        <taxon>Acutalibacter</taxon>
    </lineage>
</organism>
<name>A0A1Z2XVA2_9FIRM</name>
<protein>
    <submittedName>
        <fullName evidence="2">HAD family hydrolase</fullName>
    </submittedName>
</protein>
<dbReference type="PANTHER" id="PTHR43434:SF1">
    <property type="entry name" value="PHOSPHOGLYCOLATE PHOSPHATASE"/>
    <property type="match status" value="1"/>
</dbReference>
<dbReference type="RefSeq" id="WP_066537953.1">
    <property type="nucleotide sequence ID" value="NZ_CP021422.1"/>
</dbReference>
<dbReference type="Gene3D" id="1.10.150.240">
    <property type="entry name" value="Putative phosphatase, domain 2"/>
    <property type="match status" value="1"/>
</dbReference>
<evidence type="ECO:0000313" key="1">
    <source>
        <dbReference type="EMBL" id="ASB42375.1"/>
    </source>
</evidence>
<evidence type="ECO:0000313" key="2">
    <source>
        <dbReference type="EMBL" id="QQR31659.1"/>
    </source>
</evidence>
<keyword evidence="3" id="KW-1185">Reference proteome</keyword>
<sequence length="210" mass="23374">MKYIIWDWNGTLLDDVSVCIDVMNGMLRRRGLRELTPRRYREIFGFPVEGYYRAAGLDLEREPFPALAAEYIEEFNRRALNCGLRRGAEGALKGLRDRGYAQLLVSASERSALLEQAGRYGVTGYFQAVLGTGDVLAVTKEGIAREYMEANGISRDSAVFIGDTCHDWQVSEKIGCRCLLVEGGHMSRERLESTGAPVAEDIAGILKEIS</sequence>
<dbReference type="InterPro" id="IPR023214">
    <property type="entry name" value="HAD_sf"/>
</dbReference>
<evidence type="ECO:0000313" key="4">
    <source>
        <dbReference type="Proteomes" id="UP000596035"/>
    </source>
</evidence>
<evidence type="ECO:0000313" key="3">
    <source>
        <dbReference type="Proteomes" id="UP000196710"/>
    </source>
</evidence>
<dbReference type="AlphaFoldDB" id="A0A1Z2XVA2"/>
<dbReference type="Proteomes" id="UP000196710">
    <property type="component" value="Chromosome"/>
</dbReference>
<reference evidence="1" key="1">
    <citation type="journal article" date="2017" name="Genome Announc.">
        <title>High-Quality Whole-Genome Sequences of the Oligo-Mouse-Microbiota Bacterial Community.</title>
        <authorList>
            <person name="Garzetti D."/>
            <person name="Brugiroux S."/>
            <person name="Bunk B."/>
            <person name="Pukall R."/>
            <person name="McCoy K.D."/>
            <person name="Macpherson A.J."/>
            <person name="Stecher B."/>
        </authorList>
    </citation>
    <scope>NUCLEOTIDE SEQUENCE</scope>
    <source>
        <strain evidence="1">KB18</strain>
    </source>
</reference>
<dbReference type="GO" id="GO:0005829">
    <property type="term" value="C:cytosol"/>
    <property type="evidence" value="ECO:0007669"/>
    <property type="project" value="TreeGrafter"/>
</dbReference>
<reference evidence="2 4" key="3">
    <citation type="submission" date="2020-11" db="EMBL/GenBank/DDBJ databases">
        <title>Closed and high quality bacterial genomes of the OMM12 community.</title>
        <authorList>
            <person name="Marbouty M."/>
            <person name="Lamy-Besnier Q."/>
            <person name="Debarbieux L."/>
            <person name="Koszul R."/>
        </authorList>
    </citation>
    <scope>NUCLEOTIDE SEQUENCE [LARGE SCALE GENOMIC DNA]</scope>
    <source>
        <strain evidence="2 4">KB18</strain>
    </source>
</reference>
<dbReference type="EMBL" id="CP065321">
    <property type="protein sequence ID" value="QQR31659.1"/>
    <property type="molecule type" value="Genomic_DNA"/>
</dbReference>
<keyword evidence="2" id="KW-0378">Hydrolase</keyword>
<dbReference type="SFLD" id="SFLDS00003">
    <property type="entry name" value="Haloacid_Dehalogenase"/>
    <property type="match status" value="1"/>
</dbReference>
<dbReference type="Proteomes" id="UP000596035">
    <property type="component" value="Chromosome"/>
</dbReference>
<dbReference type="PANTHER" id="PTHR43434">
    <property type="entry name" value="PHOSPHOGLYCOLATE PHOSPHATASE"/>
    <property type="match status" value="1"/>
</dbReference>
<dbReference type="SUPFAM" id="SSF56784">
    <property type="entry name" value="HAD-like"/>
    <property type="match status" value="1"/>
</dbReference>
<dbReference type="Gene3D" id="3.40.50.1000">
    <property type="entry name" value="HAD superfamily/HAD-like"/>
    <property type="match status" value="1"/>
</dbReference>
<dbReference type="EMBL" id="CP021422">
    <property type="protein sequence ID" value="ASB42375.1"/>
    <property type="molecule type" value="Genomic_DNA"/>
</dbReference>
<proteinExistence type="predicted"/>
<reference evidence="3" key="2">
    <citation type="submission" date="2017-05" db="EMBL/GenBank/DDBJ databases">
        <title>Improved OligoMM genomes.</title>
        <authorList>
            <person name="Garzetti D."/>
        </authorList>
    </citation>
    <scope>NUCLEOTIDE SEQUENCE [LARGE SCALE GENOMIC DNA]</scope>
    <source>
        <strain evidence="3">KB18</strain>
    </source>
</reference>
<dbReference type="KEGG" id="amur:ADH66_17995"/>